<dbReference type="OrthoDB" id="9803907at2"/>
<dbReference type="Gene3D" id="3.30.470.20">
    <property type="entry name" value="ATP-grasp fold, B domain"/>
    <property type="match status" value="1"/>
</dbReference>
<dbReference type="RefSeq" id="WP_142941275.1">
    <property type="nucleotide sequence ID" value="NZ_VIKR01000002.1"/>
</dbReference>
<accession>A0A545TBT4</accession>
<sequence>MESKNIAITRKAYLVYLKIINFLFRRYLKYKSKIAAKPPLEILVSKQKGWQKSLQTGFANTQHKVTYAEFSVDNIGNFDLVIPLNLDDSYFLNQHSDYIQNNLIPVASSESIALCDDKIRFNAFMLDNGFSRYIPALDCAPHLPFIVKKRIDVFGHNSHLVQTEADRTKFAQQIADPDFFTQALVLGNREYATHIYFHRGKIQYSLNIEYLFDKALPIKGQDKALTRTVCRSRFLTLFSKILAAIEYEGICCINYKIENGEPMILEINPRVGGSFCEYIYALVDRL</sequence>
<gene>
    <name evidence="2" type="ORF">FLL45_06785</name>
</gene>
<evidence type="ECO:0000313" key="2">
    <source>
        <dbReference type="EMBL" id="TQV74661.1"/>
    </source>
</evidence>
<comment type="caution">
    <text evidence="2">The sequence shown here is derived from an EMBL/GenBank/DDBJ whole genome shotgun (WGS) entry which is preliminary data.</text>
</comment>
<feature type="domain" description="Carbamoyl phosphate synthase ATP-binding" evidence="1">
    <location>
        <begin position="264"/>
        <end position="271"/>
    </location>
</feature>
<name>A0A545TBT4_9GAMM</name>
<dbReference type="Proteomes" id="UP000317839">
    <property type="component" value="Unassembled WGS sequence"/>
</dbReference>
<dbReference type="AlphaFoldDB" id="A0A545TBT4"/>
<dbReference type="SUPFAM" id="SSF56059">
    <property type="entry name" value="Glutathione synthetase ATP-binding domain-like"/>
    <property type="match status" value="1"/>
</dbReference>
<reference evidence="2 3" key="1">
    <citation type="submission" date="2019-06" db="EMBL/GenBank/DDBJ databases">
        <title>Draft genome of Aliikangiella marina GYP-15.</title>
        <authorList>
            <person name="Wang G."/>
        </authorList>
    </citation>
    <scope>NUCLEOTIDE SEQUENCE [LARGE SCALE GENOMIC DNA]</scope>
    <source>
        <strain evidence="2 3">GYP-15</strain>
    </source>
</reference>
<dbReference type="GO" id="GO:0005524">
    <property type="term" value="F:ATP binding"/>
    <property type="evidence" value="ECO:0007669"/>
    <property type="project" value="InterPro"/>
</dbReference>
<protein>
    <recommendedName>
        <fullName evidence="1">Carbamoyl phosphate synthase ATP-binding domain-containing protein</fullName>
    </recommendedName>
</protein>
<dbReference type="PROSITE" id="PS00867">
    <property type="entry name" value="CPSASE_2"/>
    <property type="match status" value="1"/>
</dbReference>
<dbReference type="EMBL" id="VIKR01000002">
    <property type="protein sequence ID" value="TQV74661.1"/>
    <property type="molecule type" value="Genomic_DNA"/>
</dbReference>
<evidence type="ECO:0000313" key="3">
    <source>
        <dbReference type="Proteomes" id="UP000317839"/>
    </source>
</evidence>
<organism evidence="2 3">
    <name type="scientific">Aliikangiella marina</name>
    <dbReference type="NCBI Taxonomy" id="1712262"/>
    <lineage>
        <taxon>Bacteria</taxon>
        <taxon>Pseudomonadati</taxon>
        <taxon>Pseudomonadota</taxon>
        <taxon>Gammaproteobacteria</taxon>
        <taxon>Oceanospirillales</taxon>
        <taxon>Pleioneaceae</taxon>
        <taxon>Aliikangiella</taxon>
    </lineage>
</organism>
<evidence type="ECO:0000259" key="1">
    <source>
        <dbReference type="PROSITE" id="PS00867"/>
    </source>
</evidence>
<dbReference type="InterPro" id="IPR005479">
    <property type="entry name" value="CPAse_ATP-bd"/>
</dbReference>
<proteinExistence type="predicted"/>
<keyword evidence="3" id="KW-1185">Reference proteome</keyword>